<protein>
    <submittedName>
        <fullName evidence="1">Uncharacterized protein</fullName>
    </submittedName>
</protein>
<dbReference type="EMBL" id="JH413833">
    <property type="protein sequence ID" value="EHL30268.1"/>
    <property type="molecule type" value="Genomic_DNA"/>
</dbReference>
<evidence type="ECO:0000313" key="1">
    <source>
        <dbReference type="EMBL" id="EHL30268.1"/>
    </source>
</evidence>
<dbReference type="Proteomes" id="UP000002770">
    <property type="component" value="Unassembled WGS sequence"/>
</dbReference>
<keyword evidence="2" id="KW-1185">Reference proteome</keyword>
<proteinExistence type="predicted"/>
<reference evidence="1 2" key="1">
    <citation type="journal article" date="2011" name="BMC Genomics">
        <title>Insight into cross-talk between intra-amoebal pathogens.</title>
        <authorList>
            <person name="Gimenez G."/>
            <person name="Bertelli C."/>
            <person name="Moliner C."/>
            <person name="Robert C."/>
            <person name="Raoult D."/>
            <person name="Fournier P.E."/>
            <person name="Greub G."/>
        </authorList>
    </citation>
    <scope>NUCLEOTIDE SEQUENCE [LARGE SCALE GENOMIC DNA]</scope>
    <source>
        <strain evidence="1 2">LLAP12</strain>
    </source>
</reference>
<dbReference type="InParanoid" id="G9ER67"/>
<dbReference type="AlphaFoldDB" id="G9ER67"/>
<gene>
    <name evidence="1" type="ORF">LDG_7778</name>
</gene>
<accession>G9ER67</accession>
<evidence type="ECO:0000313" key="2">
    <source>
        <dbReference type="Proteomes" id="UP000002770"/>
    </source>
</evidence>
<dbReference type="HOGENOM" id="CLU_879394_0_0_6"/>
<name>G9ER67_9GAMM</name>
<dbReference type="OrthoDB" id="5634360at2"/>
<organism evidence="1 2">
    <name type="scientific">Legionella drancourtii LLAP12</name>
    <dbReference type="NCBI Taxonomy" id="658187"/>
    <lineage>
        <taxon>Bacteria</taxon>
        <taxon>Pseudomonadati</taxon>
        <taxon>Pseudomonadota</taxon>
        <taxon>Gammaproteobacteria</taxon>
        <taxon>Legionellales</taxon>
        <taxon>Legionellaceae</taxon>
        <taxon>Legionella</taxon>
    </lineage>
</organism>
<sequence length="316" mass="36274">MESSSIKYKSARTDQYILNTPRITASYRLQLIQIIDSEFKMMRGVERDYSEFTHLKEDSCAKVSQQNATQMLDGAKDQIIKKLQKLDVNNIKEVEDLYLIVAQLTHAASYVAAINKAERKRTSFDDEIESIGLDDIAPILLDTFKDQPQTLNLAKINLIDDTHKPSKQAWAGLHCRMVLVANATKAHHVMAVLKDNIPTYKSHLENKLKENGVVIPPPKEMHDAPPTIIKKLVTRYHVVSDIENRIKDKESLNESDMKFVKEKIKICLAHKPDWSERPFLQKLTDVLSFGIKPLYRAFFSKEKELQKTLEQSITQK</sequence>
<dbReference type="RefSeq" id="WP_006871673.1">
    <property type="nucleotide sequence ID" value="NZ_JH413833.1"/>
</dbReference>